<dbReference type="Proteomes" id="UP000230557">
    <property type="component" value="Unassembled WGS sequence"/>
</dbReference>
<dbReference type="InterPro" id="IPR025668">
    <property type="entry name" value="Tnp_DDE_dom"/>
</dbReference>
<feature type="domain" description="Transposase DDE" evidence="1">
    <location>
        <begin position="6"/>
        <end position="146"/>
    </location>
</feature>
<comment type="caution">
    <text evidence="2">The sequence shown here is derived from an EMBL/GenBank/DDBJ whole genome shotgun (WGS) entry which is preliminary data.</text>
</comment>
<sequence>KDTHPVKHTDATDLPVCLMKNVDHHKTMKGLATLSKNTKGWYYGVKLHLTSDLNRKVLAVKITSANASDRKTFLDLNQGLTGIFVADSGYVSARLEKEFYLENKRILLAKPLKTMKKLMTYFQFLLYNTRMTVELNFRNLKLFCGLVTSLPRSVDGYLANYIYSLLAYLIA</sequence>
<evidence type="ECO:0000259" key="1">
    <source>
        <dbReference type="Pfam" id="PF13612"/>
    </source>
</evidence>
<proteinExistence type="predicted"/>
<accession>A0A2H0VDV9</accession>
<protein>
    <recommendedName>
        <fullName evidence="1">Transposase DDE domain-containing protein</fullName>
    </recommendedName>
</protein>
<dbReference type="Pfam" id="PF13612">
    <property type="entry name" value="DDE_Tnp_1_3"/>
    <property type="match status" value="1"/>
</dbReference>
<evidence type="ECO:0000313" key="2">
    <source>
        <dbReference type="EMBL" id="PIR97292.1"/>
    </source>
</evidence>
<dbReference type="EMBL" id="PFAJ01000029">
    <property type="protein sequence ID" value="PIR97292.1"/>
    <property type="molecule type" value="Genomic_DNA"/>
</dbReference>
<evidence type="ECO:0000313" key="3">
    <source>
        <dbReference type="Proteomes" id="UP000230557"/>
    </source>
</evidence>
<name>A0A2H0VDV9_9BACT</name>
<gene>
    <name evidence="2" type="ORF">COT91_02040</name>
</gene>
<reference evidence="3" key="1">
    <citation type="submission" date="2017-09" db="EMBL/GenBank/DDBJ databases">
        <title>Depth-based differentiation of microbial function through sediment-hosted aquifers and enrichment of novel symbionts in the deep terrestrial subsurface.</title>
        <authorList>
            <person name="Probst A.J."/>
            <person name="Ladd B."/>
            <person name="Jarett J.K."/>
            <person name="Geller-Mcgrath D.E."/>
            <person name="Sieber C.M.K."/>
            <person name="Emerson J.B."/>
            <person name="Anantharaman K."/>
            <person name="Thomas B.C."/>
            <person name="Malmstrom R."/>
            <person name="Stieglmeier M."/>
            <person name="Klingl A."/>
            <person name="Woyke T."/>
            <person name="Ryan C.M."/>
            <person name="Banfield J.F."/>
        </authorList>
    </citation>
    <scope>NUCLEOTIDE SEQUENCE [LARGE SCALE GENOMIC DNA]</scope>
</reference>
<dbReference type="AlphaFoldDB" id="A0A2H0VDV9"/>
<organism evidence="2 3">
    <name type="scientific">Candidatus Doudnabacteria bacterium CG10_big_fil_rev_8_21_14_0_10_41_10</name>
    <dbReference type="NCBI Taxonomy" id="1974551"/>
    <lineage>
        <taxon>Bacteria</taxon>
        <taxon>Candidatus Doudnaibacteriota</taxon>
    </lineage>
</organism>
<feature type="non-terminal residue" evidence="2">
    <location>
        <position position="1"/>
    </location>
</feature>